<comment type="caution">
    <text evidence="3">The sequence shown here is derived from an EMBL/GenBank/DDBJ whole genome shotgun (WGS) entry which is preliminary data.</text>
</comment>
<dbReference type="Proteomes" id="UP000886523">
    <property type="component" value="Unassembled WGS sequence"/>
</dbReference>
<evidence type="ECO:0008006" key="5">
    <source>
        <dbReference type="Google" id="ProtNLM"/>
    </source>
</evidence>
<organism evidence="3 4">
    <name type="scientific">Hydnum rufescens UP504</name>
    <dbReference type="NCBI Taxonomy" id="1448309"/>
    <lineage>
        <taxon>Eukaryota</taxon>
        <taxon>Fungi</taxon>
        <taxon>Dikarya</taxon>
        <taxon>Basidiomycota</taxon>
        <taxon>Agaricomycotina</taxon>
        <taxon>Agaricomycetes</taxon>
        <taxon>Cantharellales</taxon>
        <taxon>Hydnaceae</taxon>
        <taxon>Hydnum</taxon>
    </lineage>
</organism>
<feature type="compositionally biased region" description="Polar residues" evidence="1">
    <location>
        <begin position="94"/>
        <end position="104"/>
    </location>
</feature>
<dbReference type="AlphaFoldDB" id="A0A9P6AIB3"/>
<feature type="signal peptide" evidence="2">
    <location>
        <begin position="1"/>
        <end position="19"/>
    </location>
</feature>
<keyword evidence="4" id="KW-1185">Reference proteome</keyword>
<feature type="region of interest" description="Disordered" evidence="1">
    <location>
        <begin position="60"/>
        <end position="121"/>
    </location>
</feature>
<sequence>MSRTWVLFECWHLPALSCALRNCAATHRTDNRERQANDHTPAAAGVWSCKIMAWWLERKPANDEGRMAPNDTMTNHRLNHKKPPPNEPPQNNNLHATPESSPTKTVPEDHESHKNHAPAKGVHWFSRLSICTHNPHKP</sequence>
<feature type="chain" id="PRO_5040478045" description="Secreted protein" evidence="2">
    <location>
        <begin position="20"/>
        <end position="138"/>
    </location>
</feature>
<evidence type="ECO:0000256" key="2">
    <source>
        <dbReference type="SAM" id="SignalP"/>
    </source>
</evidence>
<keyword evidence="2" id="KW-0732">Signal</keyword>
<dbReference type="EMBL" id="MU129125">
    <property type="protein sequence ID" value="KAF9506057.1"/>
    <property type="molecule type" value="Genomic_DNA"/>
</dbReference>
<gene>
    <name evidence="3" type="ORF">BS47DRAFT_1367610</name>
</gene>
<proteinExistence type="predicted"/>
<evidence type="ECO:0000313" key="4">
    <source>
        <dbReference type="Proteomes" id="UP000886523"/>
    </source>
</evidence>
<accession>A0A9P6AIB3</accession>
<evidence type="ECO:0000313" key="3">
    <source>
        <dbReference type="EMBL" id="KAF9506057.1"/>
    </source>
</evidence>
<reference evidence="3" key="1">
    <citation type="journal article" date="2020" name="Nat. Commun.">
        <title>Large-scale genome sequencing of mycorrhizal fungi provides insights into the early evolution of symbiotic traits.</title>
        <authorList>
            <person name="Miyauchi S."/>
            <person name="Kiss E."/>
            <person name="Kuo A."/>
            <person name="Drula E."/>
            <person name="Kohler A."/>
            <person name="Sanchez-Garcia M."/>
            <person name="Morin E."/>
            <person name="Andreopoulos B."/>
            <person name="Barry K.W."/>
            <person name="Bonito G."/>
            <person name="Buee M."/>
            <person name="Carver A."/>
            <person name="Chen C."/>
            <person name="Cichocki N."/>
            <person name="Clum A."/>
            <person name="Culley D."/>
            <person name="Crous P.W."/>
            <person name="Fauchery L."/>
            <person name="Girlanda M."/>
            <person name="Hayes R.D."/>
            <person name="Keri Z."/>
            <person name="LaButti K."/>
            <person name="Lipzen A."/>
            <person name="Lombard V."/>
            <person name="Magnuson J."/>
            <person name="Maillard F."/>
            <person name="Murat C."/>
            <person name="Nolan M."/>
            <person name="Ohm R.A."/>
            <person name="Pangilinan J."/>
            <person name="Pereira M.F."/>
            <person name="Perotto S."/>
            <person name="Peter M."/>
            <person name="Pfister S."/>
            <person name="Riley R."/>
            <person name="Sitrit Y."/>
            <person name="Stielow J.B."/>
            <person name="Szollosi G."/>
            <person name="Zifcakova L."/>
            <person name="Stursova M."/>
            <person name="Spatafora J.W."/>
            <person name="Tedersoo L."/>
            <person name="Vaario L.M."/>
            <person name="Yamada A."/>
            <person name="Yan M."/>
            <person name="Wang P."/>
            <person name="Xu J."/>
            <person name="Bruns T."/>
            <person name="Baldrian P."/>
            <person name="Vilgalys R."/>
            <person name="Dunand C."/>
            <person name="Henrissat B."/>
            <person name="Grigoriev I.V."/>
            <person name="Hibbett D."/>
            <person name="Nagy L.G."/>
            <person name="Martin F.M."/>
        </authorList>
    </citation>
    <scope>NUCLEOTIDE SEQUENCE</scope>
    <source>
        <strain evidence="3">UP504</strain>
    </source>
</reference>
<name>A0A9P6AIB3_9AGAM</name>
<evidence type="ECO:0000256" key="1">
    <source>
        <dbReference type="SAM" id="MobiDB-lite"/>
    </source>
</evidence>
<protein>
    <recommendedName>
        <fullName evidence="5">Secreted protein</fullName>
    </recommendedName>
</protein>